<dbReference type="InterPro" id="IPR014756">
    <property type="entry name" value="Ig_E-set"/>
</dbReference>
<evidence type="ECO:0000313" key="6">
    <source>
        <dbReference type="Proteomes" id="UP001595692"/>
    </source>
</evidence>
<dbReference type="Gene3D" id="2.60.40.1180">
    <property type="entry name" value="Golgi alpha-mannosidase II"/>
    <property type="match status" value="1"/>
</dbReference>
<dbReference type="InterPro" id="IPR013780">
    <property type="entry name" value="Glyco_hydro_b"/>
</dbReference>
<proteinExistence type="inferred from homology"/>
<dbReference type="SUPFAM" id="SSF51011">
    <property type="entry name" value="Glycosyl hydrolase domain"/>
    <property type="match status" value="1"/>
</dbReference>
<dbReference type="Pfam" id="PF00128">
    <property type="entry name" value="Alpha-amylase"/>
    <property type="match status" value="1"/>
</dbReference>
<sequence>MGASYTLLPGREAPLGASLDEGGCNFALWAPDASAAWLCLFDAAEREIQRFSLHERRGQVWYGYVSGVKAGQRYGWRLEGVNDPAQGLLFDVNKLLLDPYSRALSRPLIWNHVLYEGDSQQMVSKSVVTAEDFDWQGVAKPGYSDAQTLLYETHVKGFTRLHPEIPETLRGTYLGLSHPVVIAYLKQLGITTLQLMPIASFMSEPRLVDMGLVNYWGYNPICFMAPDPRYAVRDAVVEFKTMVRELHRAGIEVILDVVFNHTAEAGAGGPILCFKGIDNRSYYAFENGGHGPDYQRYLNVAGCGNTVNVDHPTVLRLVMDSLRYWLTEMQVDGFRFDLAVTLAREGNEFDPCGGFFKAIMQDPVISRARLIAEPWDIGPFGYRLGQFPSQWHETNDRFRDTVRSFWRGDTGRMADFATRLLGSRDVFPKSHRSIHSSVNFLCYHDGFTLEDLVSYNQRHNQPNGEENRDGHGHNLSANYGVEGPTADLRISTMRQQQKRNLLTTLFLAQGIPHMLAGDEIGRTQMGNNNAYCQDNQISWLSWELREEDERLLEFVRKLIQIRQSSDVFSGLKLVDDHYLGKQNAVHQVVWYHPDGHILSDSDWNSPVSQVFVMDIGDLSHGGERWLVMFNASGYDIHFRLPAAAAGMEWEEVIDTACHDGMPFLPDDVSVHMTLGRAHAVKLLRQRKCEPGVVSSAKA</sequence>
<dbReference type="InterPro" id="IPR013783">
    <property type="entry name" value="Ig-like_fold"/>
</dbReference>
<dbReference type="InterPro" id="IPR004193">
    <property type="entry name" value="Glyco_hydro_13_N"/>
</dbReference>
<dbReference type="Proteomes" id="UP001595692">
    <property type="component" value="Unassembled WGS sequence"/>
</dbReference>
<dbReference type="Gene3D" id="3.20.20.80">
    <property type="entry name" value="Glycosidases"/>
    <property type="match status" value="1"/>
</dbReference>
<keyword evidence="2 5" id="KW-0378">Hydrolase</keyword>
<dbReference type="Pfam" id="PF02922">
    <property type="entry name" value="CBM_48"/>
    <property type="match status" value="1"/>
</dbReference>
<dbReference type="EC" id="3.2.1.196" evidence="5"/>
<dbReference type="InterPro" id="IPR006047">
    <property type="entry name" value="GH13_cat_dom"/>
</dbReference>
<feature type="domain" description="Glycosyl hydrolase family 13 catalytic" evidence="4">
    <location>
        <begin position="152"/>
        <end position="562"/>
    </location>
</feature>
<protein>
    <submittedName>
        <fullName evidence="5">Glycogen debranching protein GlgX</fullName>
        <ecNumber evidence="5">3.2.1.196</ecNumber>
    </submittedName>
</protein>
<dbReference type="GO" id="GO:0120549">
    <property type="term" value="F:limit dextrin alpha-1,6-maltotetraose-hydrolase activity"/>
    <property type="evidence" value="ECO:0007669"/>
    <property type="project" value="UniProtKB-EC"/>
</dbReference>
<dbReference type="Gene3D" id="2.60.40.10">
    <property type="entry name" value="Immunoglobulins"/>
    <property type="match status" value="1"/>
</dbReference>
<dbReference type="CDD" id="cd02856">
    <property type="entry name" value="E_set_GDE_Isoamylase_N"/>
    <property type="match status" value="1"/>
</dbReference>
<gene>
    <name evidence="5" type="primary">glgX</name>
    <name evidence="5" type="ORF">ACFOSS_13595</name>
</gene>
<reference evidence="6" key="1">
    <citation type="journal article" date="2019" name="Int. J. Syst. Evol. Microbiol.">
        <title>The Global Catalogue of Microorganisms (GCM) 10K type strain sequencing project: providing services to taxonomists for standard genome sequencing and annotation.</title>
        <authorList>
            <consortium name="The Broad Institute Genomics Platform"/>
            <consortium name="The Broad Institute Genome Sequencing Center for Infectious Disease"/>
            <person name="Wu L."/>
            <person name="Ma J."/>
        </authorList>
    </citation>
    <scope>NUCLEOTIDE SEQUENCE [LARGE SCALE GENOMIC DNA]</scope>
    <source>
        <strain evidence="6">CCUG 54939</strain>
    </source>
</reference>
<dbReference type="PANTHER" id="PTHR43002">
    <property type="entry name" value="GLYCOGEN DEBRANCHING ENZYME"/>
    <property type="match status" value="1"/>
</dbReference>
<dbReference type="EMBL" id="JBHSAF010000014">
    <property type="protein sequence ID" value="MFC3914495.1"/>
    <property type="molecule type" value="Genomic_DNA"/>
</dbReference>
<keyword evidence="3 5" id="KW-0326">Glycosidase</keyword>
<keyword evidence="6" id="KW-1185">Reference proteome</keyword>
<dbReference type="RefSeq" id="WP_377153427.1">
    <property type="nucleotide sequence ID" value="NZ_JBHSAF010000014.1"/>
</dbReference>
<organism evidence="5 6">
    <name type="scientific">Pseudaeromonas sharmana</name>
    <dbReference type="NCBI Taxonomy" id="328412"/>
    <lineage>
        <taxon>Bacteria</taxon>
        <taxon>Pseudomonadati</taxon>
        <taxon>Pseudomonadota</taxon>
        <taxon>Gammaproteobacteria</taxon>
        <taxon>Aeromonadales</taxon>
        <taxon>Aeromonadaceae</taxon>
        <taxon>Pseudaeromonas</taxon>
    </lineage>
</organism>
<dbReference type="CDD" id="cd11326">
    <property type="entry name" value="AmyAc_Glg_debranch"/>
    <property type="match status" value="1"/>
</dbReference>
<comment type="caution">
    <text evidence="5">The sequence shown here is derived from an EMBL/GenBank/DDBJ whole genome shotgun (WGS) entry which is preliminary data.</text>
</comment>
<evidence type="ECO:0000256" key="1">
    <source>
        <dbReference type="ARBA" id="ARBA00008061"/>
    </source>
</evidence>
<dbReference type="InterPro" id="IPR017853">
    <property type="entry name" value="GH"/>
</dbReference>
<dbReference type="InterPro" id="IPR044505">
    <property type="entry name" value="GlgX_Isoamylase_N_E_set"/>
</dbReference>
<name>A0ABV8CR33_9GAMM</name>
<evidence type="ECO:0000313" key="5">
    <source>
        <dbReference type="EMBL" id="MFC3914495.1"/>
    </source>
</evidence>
<dbReference type="SUPFAM" id="SSF81296">
    <property type="entry name" value="E set domains"/>
    <property type="match status" value="1"/>
</dbReference>
<evidence type="ECO:0000256" key="3">
    <source>
        <dbReference type="ARBA" id="ARBA00023295"/>
    </source>
</evidence>
<dbReference type="NCBIfam" id="TIGR02100">
    <property type="entry name" value="glgX_debranch"/>
    <property type="match status" value="1"/>
</dbReference>
<dbReference type="SMART" id="SM00642">
    <property type="entry name" value="Aamy"/>
    <property type="match status" value="1"/>
</dbReference>
<dbReference type="SUPFAM" id="SSF51445">
    <property type="entry name" value="(Trans)glycosidases"/>
    <property type="match status" value="1"/>
</dbReference>
<dbReference type="InterPro" id="IPR011837">
    <property type="entry name" value="Glycogen_debranch_GlgX"/>
</dbReference>
<accession>A0ABV8CR33</accession>
<evidence type="ECO:0000259" key="4">
    <source>
        <dbReference type="SMART" id="SM00642"/>
    </source>
</evidence>
<evidence type="ECO:0000256" key="2">
    <source>
        <dbReference type="ARBA" id="ARBA00022801"/>
    </source>
</evidence>
<comment type="similarity">
    <text evidence="1">Belongs to the glycosyl hydrolase 13 family.</text>
</comment>